<dbReference type="AlphaFoldDB" id="A0A412AXZ2"/>
<evidence type="ECO:0000313" key="6">
    <source>
        <dbReference type="EMBL" id="RGQ41490.1"/>
    </source>
</evidence>
<sequence length="105" mass="11930">MDNRVKAAFSYVFGWITGIIFLAIEKEDEFVRKSAAQSFVLSLFLLACNLLVFWIPIAGSVLSGCIGFGGFLLWIILIVKAVQNVYFRLPVVSKLSENYVMRWFL</sequence>
<protein>
    <recommendedName>
        <fullName evidence="8">DUF4870 domain-containing protein</fullName>
    </recommendedName>
</protein>
<organism evidence="6 7">
    <name type="scientific">[Clostridium] leptum</name>
    <dbReference type="NCBI Taxonomy" id="1535"/>
    <lineage>
        <taxon>Bacteria</taxon>
        <taxon>Bacillati</taxon>
        <taxon>Bacillota</taxon>
        <taxon>Clostridia</taxon>
        <taxon>Eubacteriales</taxon>
        <taxon>Oscillospiraceae</taxon>
        <taxon>Oscillospiraceae incertae sedis</taxon>
    </lineage>
</organism>
<dbReference type="Pfam" id="PF09685">
    <property type="entry name" value="MamF_MmsF"/>
    <property type="match status" value="1"/>
</dbReference>
<comment type="caution">
    <text evidence="6">The sequence shown here is derived from an EMBL/GenBank/DDBJ whole genome shotgun (WGS) entry which is preliminary data.</text>
</comment>
<comment type="subcellular location">
    <subcellularLocation>
        <location evidence="1">Membrane</location>
        <topology evidence="1">Multi-pass membrane protein</topology>
    </subcellularLocation>
</comment>
<gene>
    <name evidence="6" type="ORF">DWY99_06000</name>
</gene>
<name>A0A412AXZ2_9FIRM</name>
<keyword evidence="3 5" id="KW-1133">Transmembrane helix</keyword>
<evidence type="ECO:0000313" key="7">
    <source>
        <dbReference type="Proteomes" id="UP000284751"/>
    </source>
</evidence>
<evidence type="ECO:0000256" key="5">
    <source>
        <dbReference type="SAM" id="Phobius"/>
    </source>
</evidence>
<keyword evidence="4 5" id="KW-0472">Membrane</keyword>
<feature type="transmembrane region" description="Helical" evidence="5">
    <location>
        <begin position="6"/>
        <end position="24"/>
    </location>
</feature>
<dbReference type="InterPro" id="IPR019109">
    <property type="entry name" value="MamF_MmsF"/>
</dbReference>
<keyword evidence="2 5" id="KW-0812">Transmembrane</keyword>
<accession>A0A412AXZ2</accession>
<evidence type="ECO:0008006" key="8">
    <source>
        <dbReference type="Google" id="ProtNLM"/>
    </source>
</evidence>
<evidence type="ECO:0000256" key="3">
    <source>
        <dbReference type="ARBA" id="ARBA00022989"/>
    </source>
</evidence>
<feature type="transmembrane region" description="Helical" evidence="5">
    <location>
        <begin position="61"/>
        <end position="79"/>
    </location>
</feature>
<evidence type="ECO:0000256" key="2">
    <source>
        <dbReference type="ARBA" id="ARBA00022692"/>
    </source>
</evidence>
<dbReference type="GO" id="GO:0016020">
    <property type="term" value="C:membrane"/>
    <property type="evidence" value="ECO:0007669"/>
    <property type="project" value="UniProtKB-SubCell"/>
</dbReference>
<dbReference type="PANTHER" id="PTHR36460">
    <property type="entry name" value="UPF0132 DOMAIN PROTEIN (AFU_ORTHOLOGUE AFUA_3G10255)"/>
    <property type="match status" value="1"/>
</dbReference>
<feature type="transmembrane region" description="Helical" evidence="5">
    <location>
        <begin position="36"/>
        <end position="55"/>
    </location>
</feature>
<evidence type="ECO:0000256" key="4">
    <source>
        <dbReference type="ARBA" id="ARBA00023136"/>
    </source>
</evidence>
<proteinExistence type="predicted"/>
<dbReference type="PANTHER" id="PTHR36460:SF1">
    <property type="entry name" value="UPF0132 DOMAIN PROTEIN (AFU_ORTHOLOGUE AFUA_3G10255)"/>
    <property type="match status" value="1"/>
</dbReference>
<reference evidence="6 7" key="1">
    <citation type="submission" date="2018-08" db="EMBL/GenBank/DDBJ databases">
        <title>A genome reference for cultivated species of the human gut microbiota.</title>
        <authorList>
            <person name="Zou Y."/>
            <person name="Xue W."/>
            <person name="Luo G."/>
        </authorList>
    </citation>
    <scope>NUCLEOTIDE SEQUENCE [LARGE SCALE GENOMIC DNA]</scope>
    <source>
        <strain evidence="6 7">AF28-26</strain>
    </source>
</reference>
<dbReference type="Proteomes" id="UP000284751">
    <property type="component" value="Unassembled WGS sequence"/>
</dbReference>
<evidence type="ECO:0000256" key="1">
    <source>
        <dbReference type="ARBA" id="ARBA00004141"/>
    </source>
</evidence>
<dbReference type="EMBL" id="QRTC01000018">
    <property type="protein sequence ID" value="RGQ41490.1"/>
    <property type="molecule type" value="Genomic_DNA"/>
</dbReference>